<evidence type="ECO:0000313" key="2">
    <source>
        <dbReference type="Proteomes" id="UP000827872"/>
    </source>
</evidence>
<accession>A0ACB8FPB8</accession>
<evidence type="ECO:0000313" key="1">
    <source>
        <dbReference type="EMBL" id="KAH8007366.1"/>
    </source>
</evidence>
<gene>
    <name evidence="1" type="ORF">K3G42_020954</name>
</gene>
<sequence>MGLATWNSSASQKPGVNFGSCEAVATGGWGGSTGEQDEAQDYAPEKVNLQLLENIMVLAMMVGKEGFANMEEGEVEELLDTNPEALTKDEFTELITPEQEMMPDEEEEKEEMITENKFTLDNTTKDLHKYKSGLG</sequence>
<reference evidence="1" key="1">
    <citation type="submission" date="2021-08" db="EMBL/GenBank/DDBJ databases">
        <title>The first chromosome-level gecko genome reveals the dynamic sex chromosomes of Neotropical dwarf geckos (Sphaerodactylidae: Sphaerodactylus).</title>
        <authorList>
            <person name="Pinto B.J."/>
            <person name="Keating S.E."/>
            <person name="Gamble T."/>
        </authorList>
    </citation>
    <scope>NUCLEOTIDE SEQUENCE</scope>
    <source>
        <strain evidence="1">TG3544</strain>
    </source>
</reference>
<protein>
    <submittedName>
        <fullName evidence="1">Uncharacterized protein</fullName>
    </submittedName>
</protein>
<dbReference type="Proteomes" id="UP000827872">
    <property type="component" value="Linkage Group LG06"/>
</dbReference>
<proteinExistence type="predicted"/>
<organism evidence="1 2">
    <name type="scientific">Sphaerodactylus townsendi</name>
    <dbReference type="NCBI Taxonomy" id="933632"/>
    <lineage>
        <taxon>Eukaryota</taxon>
        <taxon>Metazoa</taxon>
        <taxon>Chordata</taxon>
        <taxon>Craniata</taxon>
        <taxon>Vertebrata</taxon>
        <taxon>Euteleostomi</taxon>
        <taxon>Lepidosauria</taxon>
        <taxon>Squamata</taxon>
        <taxon>Bifurcata</taxon>
        <taxon>Gekkota</taxon>
        <taxon>Sphaerodactylidae</taxon>
        <taxon>Sphaerodactylus</taxon>
    </lineage>
</organism>
<comment type="caution">
    <text evidence="1">The sequence shown here is derived from an EMBL/GenBank/DDBJ whole genome shotgun (WGS) entry which is preliminary data.</text>
</comment>
<keyword evidence="2" id="KW-1185">Reference proteome</keyword>
<name>A0ACB8FPB8_9SAUR</name>
<dbReference type="EMBL" id="CM037619">
    <property type="protein sequence ID" value="KAH8007366.1"/>
    <property type="molecule type" value="Genomic_DNA"/>
</dbReference>